<dbReference type="AlphaFoldDB" id="A0A9D2CZ51"/>
<evidence type="ECO:0000256" key="4">
    <source>
        <dbReference type="ARBA" id="ARBA00022989"/>
    </source>
</evidence>
<keyword evidence="3 6" id="KW-0812">Transmembrane</keyword>
<evidence type="ECO:0000313" key="7">
    <source>
        <dbReference type="EMBL" id="HIZ03516.1"/>
    </source>
</evidence>
<name>A0A9D2CZ51_9FIRM</name>
<dbReference type="GO" id="GO:0005886">
    <property type="term" value="C:plasma membrane"/>
    <property type="evidence" value="ECO:0007669"/>
    <property type="project" value="UniProtKB-SubCell"/>
</dbReference>
<comment type="subcellular location">
    <subcellularLocation>
        <location evidence="6">Cell membrane</location>
        <topology evidence="6">Multi-pass membrane protein</topology>
    </subcellularLocation>
    <subcellularLocation>
        <location evidence="1">Membrane</location>
        <topology evidence="1">Multi-pass membrane protein</topology>
    </subcellularLocation>
</comment>
<dbReference type="Pfam" id="PF01925">
    <property type="entry name" value="TauE"/>
    <property type="match status" value="1"/>
</dbReference>
<dbReference type="EMBL" id="DXCL01000026">
    <property type="protein sequence ID" value="HIZ03516.1"/>
    <property type="molecule type" value="Genomic_DNA"/>
</dbReference>
<feature type="transmembrane region" description="Helical" evidence="6">
    <location>
        <begin position="45"/>
        <end position="69"/>
    </location>
</feature>
<proteinExistence type="inferred from homology"/>
<keyword evidence="6" id="KW-1003">Cell membrane</keyword>
<sequence>MKISGNEWVLGGGGIVTGAVNGLFGGGGGMIVVPFLTAFAKKPPLVAHATAILIILPVSFVSGVLYLINGYFQTELFLSVCIGVTFGGFLGARALSLLSAGEATLLFAAVMFAAGVRMIF</sequence>
<keyword evidence="5 6" id="KW-0472">Membrane</keyword>
<comment type="caution">
    <text evidence="7">The sequence shown here is derived from an EMBL/GenBank/DDBJ whole genome shotgun (WGS) entry which is preliminary data.</text>
</comment>
<evidence type="ECO:0000256" key="5">
    <source>
        <dbReference type="ARBA" id="ARBA00023136"/>
    </source>
</evidence>
<feature type="transmembrane region" description="Helical" evidence="6">
    <location>
        <begin position="76"/>
        <end position="95"/>
    </location>
</feature>
<gene>
    <name evidence="7" type="ORF">H9727_04450</name>
</gene>
<evidence type="ECO:0000256" key="2">
    <source>
        <dbReference type="ARBA" id="ARBA00009142"/>
    </source>
</evidence>
<reference evidence="7" key="2">
    <citation type="submission" date="2021-04" db="EMBL/GenBank/DDBJ databases">
        <authorList>
            <person name="Gilroy R."/>
        </authorList>
    </citation>
    <scope>NUCLEOTIDE SEQUENCE</scope>
    <source>
        <strain evidence="7">CHK187-5294</strain>
    </source>
</reference>
<reference evidence="7" key="1">
    <citation type="journal article" date="2021" name="PeerJ">
        <title>Extensive microbial diversity within the chicken gut microbiome revealed by metagenomics and culture.</title>
        <authorList>
            <person name="Gilroy R."/>
            <person name="Ravi A."/>
            <person name="Getino M."/>
            <person name="Pursley I."/>
            <person name="Horton D.L."/>
            <person name="Alikhan N.F."/>
            <person name="Baker D."/>
            <person name="Gharbi K."/>
            <person name="Hall N."/>
            <person name="Watson M."/>
            <person name="Adriaenssens E.M."/>
            <person name="Foster-Nyarko E."/>
            <person name="Jarju S."/>
            <person name="Secka A."/>
            <person name="Antonio M."/>
            <person name="Oren A."/>
            <person name="Chaudhuri R.R."/>
            <person name="La Ragione R."/>
            <person name="Hildebrand F."/>
            <person name="Pallen M.J."/>
        </authorList>
    </citation>
    <scope>NUCLEOTIDE SEQUENCE</scope>
    <source>
        <strain evidence="7">CHK187-5294</strain>
    </source>
</reference>
<feature type="transmembrane region" description="Helical" evidence="6">
    <location>
        <begin position="12"/>
        <end position="39"/>
    </location>
</feature>
<evidence type="ECO:0000256" key="3">
    <source>
        <dbReference type="ARBA" id="ARBA00022692"/>
    </source>
</evidence>
<dbReference type="InterPro" id="IPR002781">
    <property type="entry name" value="TM_pro_TauE-like"/>
</dbReference>
<evidence type="ECO:0000256" key="6">
    <source>
        <dbReference type="RuleBase" id="RU363041"/>
    </source>
</evidence>
<comment type="similarity">
    <text evidence="2 6">Belongs to the 4-toluene sulfonate uptake permease (TSUP) (TC 2.A.102) family.</text>
</comment>
<evidence type="ECO:0000313" key="8">
    <source>
        <dbReference type="Proteomes" id="UP000824132"/>
    </source>
</evidence>
<dbReference type="InterPro" id="IPR051598">
    <property type="entry name" value="TSUP/Inactive_protease-like"/>
</dbReference>
<accession>A0A9D2CZ51</accession>
<dbReference type="Proteomes" id="UP000824132">
    <property type="component" value="Unassembled WGS sequence"/>
</dbReference>
<keyword evidence="4 6" id="KW-1133">Transmembrane helix</keyword>
<feature type="transmembrane region" description="Helical" evidence="6">
    <location>
        <begin position="101"/>
        <end position="119"/>
    </location>
</feature>
<dbReference type="PANTHER" id="PTHR43701">
    <property type="entry name" value="MEMBRANE TRANSPORTER PROTEIN MJ0441-RELATED"/>
    <property type="match status" value="1"/>
</dbReference>
<evidence type="ECO:0000256" key="1">
    <source>
        <dbReference type="ARBA" id="ARBA00004141"/>
    </source>
</evidence>
<dbReference type="PANTHER" id="PTHR43701:SF2">
    <property type="entry name" value="MEMBRANE TRANSPORTER PROTEIN YJNA-RELATED"/>
    <property type="match status" value="1"/>
</dbReference>
<organism evidence="7 8">
    <name type="scientific">Candidatus Borkfalkia avistercoris</name>
    <dbReference type="NCBI Taxonomy" id="2838504"/>
    <lineage>
        <taxon>Bacteria</taxon>
        <taxon>Bacillati</taxon>
        <taxon>Bacillota</taxon>
        <taxon>Clostridia</taxon>
        <taxon>Christensenellales</taxon>
        <taxon>Christensenellaceae</taxon>
        <taxon>Candidatus Borkfalkia</taxon>
    </lineage>
</organism>
<protein>
    <recommendedName>
        <fullName evidence="6">Probable membrane transporter protein</fullName>
    </recommendedName>
</protein>